<evidence type="ECO:0000256" key="11">
    <source>
        <dbReference type="ARBA" id="ARBA00080698"/>
    </source>
</evidence>
<dbReference type="InterPro" id="IPR005839">
    <property type="entry name" value="Methylthiotransferase"/>
</dbReference>
<evidence type="ECO:0000256" key="8">
    <source>
        <dbReference type="ARBA" id="ARBA00023014"/>
    </source>
</evidence>
<comment type="cofactor">
    <cofactor evidence="1">
        <name>[4Fe-4S] cluster</name>
        <dbReference type="ChEBI" id="CHEBI:49883"/>
    </cofactor>
</comment>
<comment type="function">
    <text evidence="2">Catalyzes the methylthiolation of N6-(dimethylallyl)adenosine (i(6)A), leading to the formation of 2-methylthio-N6-(dimethylallyl)adenosine (ms(2)i(6)A) at position 37 in tRNAs that read codons beginning with uridine.</text>
</comment>
<evidence type="ECO:0000256" key="4">
    <source>
        <dbReference type="ARBA" id="ARBA00022679"/>
    </source>
</evidence>
<dbReference type="GO" id="GO:0005829">
    <property type="term" value="C:cytosol"/>
    <property type="evidence" value="ECO:0007669"/>
    <property type="project" value="TreeGrafter"/>
</dbReference>
<dbReference type="FunFam" id="3.40.50.12160:FF:000003">
    <property type="entry name" value="CDK5 regulatory subunit-associated protein 1"/>
    <property type="match status" value="1"/>
</dbReference>
<evidence type="ECO:0000256" key="2">
    <source>
        <dbReference type="ARBA" id="ARBA00003234"/>
    </source>
</evidence>
<dbReference type="GO" id="GO:0046872">
    <property type="term" value="F:metal ion binding"/>
    <property type="evidence" value="ECO:0007669"/>
    <property type="project" value="UniProtKB-KW"/>
</dbReference>
<evidence type="ECO:0000259" key="14">
    <source>
        <dbReference type="PROSITE" id="PS51449"/>
    </source>
</evidence>
<dbReference type="InterPro" id="IPR020612">
    <property type="entry name" value="Methylthiotransferase_CS"/>
</dbReference>
<reference evidence="16 17" key="1">
    <citation type="journal article" date="2016" name="Nat. Commun.">
        <title>Thousands of microbial genomes shed light on interconnected biogeochemical processes in an aquifer system.</title>
        <authorList>
            <person name="Anantharaman K."/>
            <person name="Brown C.T."/>
            <person name="Hug L.A."/>
            <person name="Sharon I."/>
            <person name="Castelle C.J."/>
            <person name="Probst A.J."/>
            <person name="Thomas B.C."/>
            <person name="Singh A."/>
            <person name="Wilkins M.J."/>
            <person name="Karaoz U."/>
            <person name="Brodie E.L."/>
            <person name="Williams K.H."/>
            <person name="Hubbard S.S."/>
            <person name="Banfield J.F."/>
        </authorList>
    </citation>
    <scope>NUCLEOTIDE SEQUENCE [LARGE SCALE GENOMIC DNA]</scope>
</reference>
<dbReference type="Gene3D" id="3.80.30.20">
    <property type="entry name" value="tm_1862 like domain"/>
    <property type="match status" value="1"/>
</dbReference>
<dbReference type="FunFam" id="3.80.30.20:FF:000001">
    <property type="entry name" value="tRNA-2-methylthio-N(6)-dimethylallyladenosine synthase 2"/>
    <property type="match status" value="1"/>
</dbReference>
<dbReference type="CDD" id="cd01335">
    <property type="entry name" value="Radical_SAM"/>
    <property type="match status" value="1"/>
</dbReference>
<dbReference type="EC" id="2.8.4.3" evidence="9"/>
<dbReference type="Pfam" id="PF04055">
    <property type="entry name" value="Radical_SAM"/>
    <property type="match status" value="1"/>
</dbReference>
<keyword evidence="4 16" id="KW-0808">Transferase</keyword>
<evidence type="ECO:0000313" key="17">
    <source>
        <dbReference type="Proteomes" id="UP000176501"/>
    </source>
</evidence>
<dbReference type="InterPro" id="IPR023404">
    <property type="entry name" value="rSAM_horseshoe"/>
</dbReference>
<evidence type="ECO:0000256" key="9">
    <source>
        <dbReference type="ARBA" id="ARBA00033765"/>
    </source>
</evidence>
<dbReference type="SUPFAM" id="SSF102114">
    <property type="entry name" value="Radical SAM enzymes"/>
    <property type="match status" value="1"/>
</dbReference>
<dbReference type="GO" id="GO:0035597">
    <property type="term" value="F:tRNA-2-methylthio-N(6)-dimethylallyladenosine(37) synthase activity"/>
    <property type="evidence" value="ECO:0007669"/>
    <property type="project" value="UniProtKB-EC"/>
</dbReference>
<keyword evidence="6" id="KW-0479">Metal-binding</keyword>
<dbReference type="GO" id="GO:0051539">
    <property type="term" value="F:4 iron, 4 sulfur cluster binding"/>
    <property type="evidence" value="ECO:0007669"/>
    <property type="project" value="UniProtKB-KW"/>
</dbReference>
<feature type="domain" description="MTTase N-terminal" evidence="14">
    <location>
        <begin position="4"/>
        <end position="121"/>
    </location>
</feature>
<dbReference type="PROSITE" id="PS01278">
    <property type="entry name" value="MTTASE_RADICAL"/>
    <property type="match status" value="1"/>
</dbReference>
<dbReference type="PANTHER" id="PTHR43020:SF2">
    <property type="entry name" value="MITOCHONDRIAL TRNA METHYLTHIOTRANSFERASE CDK5RAP1"/>
    <property type="match status" value="1"/>
</dbReference>
<evidence type="ECO:0000259" key="13">
    <source>
        <dbReference type="PROSITE" id="PS50926"/>
    </source>
</evidence>
<evidence type="ECO:0000256" key="12">
    <source>
        <dbReference type="ARBA" id="ARBA00081141"/>
    </source>
</evidence>
<dbReference type="SMART" id="SM00729">
    <property type="entry name" value="Elp3"/>
    <property type="match status" value="1"/>
</dbReference>
<feature type="domain" description="TRAM" evidence="13">
    <location>
        <begin position="381"/>
        <end position="463"/>
    </location>
</feature>
<evidence type="ECO:0000256" key="6">
    <source>
        <dbReference type="ARBA" id="ARBA00022723"/>
    </source>
</evidence>
<evidence type="ECO:0000256" key="10">
    <source>
        <dbReference type="ARBA" id="ARBA00068570"/>
    </source>
</evidence>
<proteinExistence type="predicted"/>
<dbReference type="SFLD" id="SFLDS00029">
    <property type="entry name" value="Radical_SAM"/>
    <property type="match status" value="1"/>
</dbReference>
<dbReference type="InterPro" id="IPR006638">
    <property type="entry name" value="Elp3/MiaA/NifB-like_rSAM"/>
</dbReference>
<dbReference type="PROSITE" id="PS51918">
    <property type="entry name" value="RADICAL_SAM"/>
    <property type="match status" value="1"/>
</dbReference>
<dbReference type="Pfam" id="PF01938">
    <property type="entry name" value="TRAM"/>
    <property type="match status" value="1"/>
</dbReference>
<dbReference type="AlphaFoldDB" id="A0A1F7W7W5"/>
<sequence>MATPKYHLITLGCQMNKNDSERMDAILAGVGFVSTDVREEADLILINTCSVRQSAEDRVFGFLKEFAALKETRPELIVGVTGCLPGRDRDGAIRKKMQTADLYFPTADVVQLPRWIAEIRPELVNGSDIGEDYLKVIPERRTFRQGFVTIQTGCNKFCTYCVVPFARGLEKNRPVADIMGEVRDLAAHGCAEVTLLGQTVNSFRATDPSQFSSGNPYADHFAALLWEVNQVKGITRLHFTAPHPLHMTDEVIDAMTLPAHLNYIHLPVQAGDDEVLRRMNRRHTAAQFLDVVDRLRARIPDIAIGTDIIVGFCGETRGQYLKTAELYERARFDISYTARYSTRSGTAAARAFKDDVDRDEKKWRWRHLQEIQERIVYEKNQAYVGKTVSVLVERHESPAPTDEMLAMPGNIIENLARLPGTCLGNSREMKLVRFPGGKELVGQVVDVKIEKAEKWILDGQKSSLS</sequence>
<evidence type="ECO:0000259" key="15">
    <source>
        <dbReference type="PROSITE" id="PS51918"/>
    </source>
</evidence>
<dbReference type="PANTHER" id="PTHR43020">
    <property type="entry name" value="CDK5 REGULATORY SUBUNIT-ASSOCIATED PROTEIN 1"/>
    <property type="match status" value="1"/>
</dbReference>
<accession>A0A1F7W7W5</accession>
<keyword evidence="3" id="KW-0004">4Fe-4S</keyword>
<dbReference type="SFLD" id="SFLDG01061">
    <property type="entry name" value="methylthiotransferase"/>
    <property type="match status" value="1"/>
</dbReference>
<dbReference type="InterPro" id="IPR002792">
    <property type="entry name" value="TRAM_dom"/>
</dbReference>
<protein>
    <recommendedName>
        <fullName evidence="10">tRNA-2-methylthio-N(6)-dimethylallyladenosine synthase</fullName>
        <ecNumber evidence="9">2.8.4.3</ecNumber>
    </recommendedName>
    <alternativeName>
        <fullName evidence="12">(Dimethylallyl)adenosine tRNA methylthiotransferase MiaB</fullName>
    </alternativeName>
    <alternativeName>
        <fullName evidence="11">tRNA-i(6)A37 methylthiotransferase</fullName>
    </alternativeName>
</protein>
<evidence type="ECO:0000256" key="1">
    <source>
        <dbReference type="ARBA" id="ARBA00001966"/>
    </source>
</evidence>
<dbReference type="InterPro" id="IPR007197">
    <property type="entry name" value="rSAM"/>
</dbReference>
<dbReference type="InterPro" id="IPR058240">
    <property type="entry name" value="rSAM_sf"/>
</dbReference>
<gene>
    <name evidence="16" type="ORF">A2304_03915</name>
</gene>
<dbReference type="InterPro" id="IPR013848">
    <property type="entry name" value="Methylthiotransferase_N"/>
</dbReference>
<dbReference type="NCBIfam" id="TIGR00089">
    <property type="entry name" value="MiaB/RimO family radical SAM methylthiotransferase"/>
    <property type="match status" value="1"/>
</dbReference>
<evidence type="ECO:0000313" key="16">
    <source>
        <dbReference type="EMBL" id="OGL98869.1"/>
    </source>
</evidence>
<dbReference type="Pfam" id="PF00919">
    <property type="entry name" value="UPF0004"/>
    <property type="match status" value="1"/>
</dbReference>
<evidence type="ECO:0000256" key="5">
    <source>
        <dbReference type="ARBA" id="ARBA00022691"/>
    </source>
</evidence>
<dbReference type="Proteomes" id="UP000176501">
    <property type="component" value="Unassembled WGS sequence"/>
</dbReference>
<keyword evidence="8" id="KW-0411">Iron-sulfur</keyword>
<dbReference type="EMBL" id="MGFE01000012">
    <property type="protein sequence ID" value="OGL98869.1"/>
    <property type="molecule type" value="Genomic_DNA"/>
</dbReference>
<dbReference type="InterPro" id="IPR038135">
    <property type="entry name" value="Methylthiotransferase_N_sf"/>
</dbReference>
<dbReference type="PROSITE" id="PS50926">
    <property type="entry name" value="TRAM"/>
    <property type="match status" value="1"/>
</dbReference>
<organism evidence="16 17">
    <name type="scientific">Candidatus Uhrbacteria bacterium RIFOXYB2_FULL_57_15</name>
    <dbReference type="NCBI Taxonomy" id="1802422"/>
    <lineage>
        <taxon>Bacteria</taxon>
        <taxon>Candidatus Uhriibacteriota</taxon>
    </lineage>
</organism>
<feature type="domain" description="Radical SAM core" evidence="15">
    <location>
        <begin position="140"/>
        <end position="378"/>
    </location>
</feature>
<evidence type="ECO:0000256" key="3">
    <source>
        <dbReference type="ARBA" id="ARBA00022485"/>
    </source>
</evidence>
<keyword evidence="5" id="KW-0949">S-adenosyl-L-methionine</keyword>
<dbReference type="Gene3D" id="3.40.50.12160">
    <property type="entry name" value="Methylthiotransferase, N-terminal domain"/>
    <property type="match status" value="1"/>
</dbReference>
<dbReference type="NCBIfam" id="TIGR01574">
    <property type="entry name" value="miaB-methiolase"/>
    <property type="match status" value="1"/>
</dbReference>
<dbReference type="SFLD" id="SFLDG01082">
    <property type="entry name" value="B12-binding_domain_containing"/>
    <property type="match status" value="1"/>
</dbReference>
<comment type="caution">
    <text evidence="16">The sequence shown here is derived from an EMBL/GenBank/DDBJ whole genome shotgun (WGS) entry which is preliminary data.</text>
</comment>
<keyword evidence="7" id="KW-0408">Iron</keyword>
<evidence type="ECO:0000256" key="7">
    <source>
        <dbReference type="ARBA" id="ARBA00023004"/>
    </source>
</evidence>
<name>A0A1F7W7W5_9BACT</name>
<dbReference type="PROSITE" id="PS51449">
    <property type="entry name" value="MTTASE_N"/>
    <property type="match status" value="1"/>
</dbReference>